<dbReference type="Gene3D" id="3.40.50.150">
    <property type="entry name" value="Vaccinia Virus protein VP39"/>
    <property type="match status" value="1"/>
</dbReference>
<dbReference type="SUPFAM" id="SSF53335">
    <property type="entry name" value="S-adenosyl-L-methionine-dependent methyltransferases"/>
    <property type="match status" value="1"/>
</dbReference>
<accession>A0A1H1H8L1</accession>
<evidence type="ECO:0000313" key="2">
    <source>
        <dbReference type="EMBL" id="SDR21787.1"/>
    </source>
</evidence>
<dbReference type="CDD" id="cd02440">
    <property type="entry name" value="AdoMet_MTases"/>
    <property type="match status" value="1"/>
</dbReference>
<keyword evidence="2" id="KW-0808">Transferase</keyword>
<dbReference type="InterPro" id="IPR041698">
    <property type="entry name" value="Methyltransf_25"/>
</dbReference>
<dbReference type="GO" id="GO:0032259">
    <property type="term" value="P:methylation"/>
    <property type="evidence" value="ECO:0007669"/>
    <property type="project" value="UniProtKB-KW"/>
</dbReference>
<name>A0A1H1H8L1_9ACTN</name>
<dbReference type="GO" id="GO:0008168">
    <property type="term" value="F:methyltransferase activity"/>
    <property type="evidence" value="ECO:0007669"/>
    <property type="project" value="UniProtKB-KW"/>
</dbReference>
<keyword evidence="3" id="KW-1185">Reference proteome</keyword>
<reference evidence="2 3" key="1">
    <citation type="submission" date="2016-10" db="EMBL/GenBank/DDBJ databases">
        <authorList>
            <person name="de Groot N.N."/>
        </authorList>
    </citation>
    <scope>NUCLEOTIDE SEQUENCE [LARGE SCALE GENOMIC DNA]</scope>
    <source>
        <strain evidence="2 3">DSM 43794</strain>
    </source>
</reference>
<gene>
    <name evidence="2" type="ORF">SAMN04489764_4161</name>
</gene>
<keyword evidence="2" id="KW-0489">Methyltransferase</keyword>
<dbReference type="Proteomes" id="UP000217103">
    <property type="component" value="Unassembled WGS sequence"/>
</dbReference>
<dbReference type="AlphaFoldDB" id="A0A1H1H8L1"/>
<dbReference type="Pfam" id="PF13649">
    <property type="entry name" value="Methyltransf_25"/>
    <property type="match status" value="1"/>
</dbReference>
<evidence type="ECO:0000259" key="1">
    <source>
        <dbReference type="Pfam" id="PF13649"/>
    </source>
</evidence>
<dbReference type="EMBL" id="FNKK01000002">
    <property type="protein sequence ID" value="SDR21787.1"/>
    <property type="molecule type" value="Genomic_DNA"/>
</dbReference>
<dbReference type="STRING" id="35622.SAMN04489764_4161"/>
<evidence type="ECO:0000313" key="3">
    <source>
        <dbReference type="Proteomes" id="UP000217103"/>
    </source>
</evidence>
<dbReference type="InterPro" id="IPR029063">
    <property type="entry name" value="SAM-dependent_MTases_sf"/>
</dbReference>
<protein>
    <submittedName>
        <fullName evidence="2">Methyltransferase domain-containing protein</fullName>
    </submittedName>
</protein>
<proteinExistence type="predicted"/>
<organism evidence="2 3">
    <name type="scientific">Thermostaphylospora chromogena</name>
    <dbReference type="NCBI Taxonomy" id="35622"/>
    <lineage>
        <taxon>Bacteria</taxon>
        <taxon>Bacillati</taxon>
        <taxon>Actinomycetota</taxon>
        <taxon>Actinomycetes</taxon>
        <taxon>Streptosporangiales</taxon>
        <taxon>Thermomonosporaceae</taxon>
        <taxon>Thermostaphylospora</taxon>
    </lineage>
</organism>
<sequence length="77" mass="8004">MLPETAYHDALGDCFAEHASVSPYNAYIDRPAMLELAGARILDAGCGAGRYAAELLARGAEVVGVDGSSVLLRTVPP</sequence>
<feature type="domain" description="Methyltransferase" evidence="1">
    <location>
        <begin position="41"/>
        <end position="73"/>
    </location>
</feature>